<keyword evidence="5" id="KW-1185">Reference proteome</keyword>
<dbReference type="AlphaFoldDB" id="A0A4P8XV70"/>
<organism evidence="4 5">
    <name type="scientific">Ruminococcus bovis</name>
    <dbReference type="NCBI Taxonomy" id="2564099"/>
    <lineage>
        <taxon>Bacteria</taxon>
        <taxon>Bacillati</taxon>
        <taxon>Bacillota</taxon>
        <taxon>Clostridia</taxon>
        <taxon>Eubacteriales</taxon>
        <taxon>Oscillospiraceae</taxon>
        <taxon>Ruminococcus</taxon>
    </lineage>
</organism>
<keyword evidence="4" id="KW-0238">DNA-binding</keyword>
<dbReference type="InterPro" id="IPR013324">
    <property type="entry name" value="RNA_pol_sigma_r3/r4-like"/>
</dbReference>
<dbReference type="NCBIfam" id="NF045758">
    <property type="entry name" value="YlxM"/>
    <property type="match status" value="1"/>
</dbReference>
<dbReference type="Gene3D" id="1.10.10.10">
    <property type="entry name" value="Winged helix-like DNA-binding domain superfamily/Winged helix DNA-binding domain"/>
    <property type="match status" value="1"/>
</dbReference>
<evidence type="ECO:0000256" key="2">
    <source>
        <dbReference type="ARBA" id="ARBA00024764"/>
    </source>
</evidence>
<sequence length="121" mass="13950">MEKNIENSLLLDFYGELLTDKVRYATEMYYNDDLSLSEIADDMGITRQGVRDLIKRAEGNLQTFEEKLGLHKRFVETQEGLSKLKKSLEETKCVLDKEDKSSVIAKVDEMTLVVNELLNQE</sequence>
<name>A0A4P8XV70_9FIRM</name>
<dbReference type="KEGG" id="ruj:E5Z56_06135"/>
<dbReference type="GO" id="GO:0003677">
    <property type="term" value="F:DNA binding"/>
    <property type="evidence" value="ECO:0007669"/>
    <property type="project" value="UniProtKB-KW"/>
</dbReference>
<dbReference type="InterPro" id="IPR007394">
    <property type="entry name" value="UPF0122"/>
</dbReference>
<dbReference type="InterPro" id="IPR054831">
    <property type="entry name" value="UPF0122_fam_protein"/>
</dbReference>
<dbReference type="PANTHER" id="PTHR40083">
    <property type="entry name" value="UPF0122 PROTEIN CBO2450/CLC_2298"/>
    <property type="match status" value="1"/>
</dbReference>
<comment type="function">
    <text evidence="2 3">Might take part in the signal recognition particle (SRP) pathway. This is inferred from the conservation of its genetic proximity to ftsY/ffh. May be a regulatory protein.</text>
</comment>
<comment type="similarity">
    <text evidence="1 3">Belongs to the UPF0122 family.</text>
</comment>
<evidence type="ECO:0000313" key="5">
    <source>
        <dbReference type="Proteomes" id="UP000301475"/>
    </source>
</evidence>
<dbReference type="SUPFAM" id="SSF88659">
    <property type="entry name" value="Sigma3 and sigma4 domains of RNA polymerase sigma factors"/>
    <property type="match status" value="1"/>
</dbReference>
<gene>
    <name evidence="4" type="ORF">E5Z56_06135</name>
</gene>
<accession>A0A4P8XV70</accession>
<dbReference type="InterPro" id="IPR036388">
    <property type="entry name" value="WH-like_DNA-bd_sf"/>
</dbReference>
<evidence type="ECO:0000313" key="4">
    <source>
        <dbReference type="EMBL" id="QCT06966.1"/>
    </source>
</evidence>
<dbReference type="Proteomes" id="UP000301475">
    <property type="component" value="Chromosome"/>
</dbReference>
<evidence type="ECO:0000256" key="1">
    <source>
        <dbReference type="ARBA" id="ARBA00008720"/>
    </source>
</evidence>
<proteinExistence type="inferred from homology"/>
<dbReference type="HAMAP" id="MF_00245">
    <property type="entry name" value="UPF0122"/>
    <property type="match status" value="1"/>
</dbReference>
<dbReference type="Pfam" id="PF04297">
    <property type="entry name" value="UPF0122"/>
    <property type="match status" value="1"/>
</dbReference>
<evidence type="ECO:0000256" key="3">
    <source>
        <dbReference type="HAMAP-Rule" id="MF_00245"/>
    </source>
</evidence>
<dbReference type="RefSeq" id="WP_138157039.1">
    <property type="nucleotide sequence ID" value="NZ_CP039381.1"/>
</dbReference>
<reference evidence="4 5" key="1">
    <citation type="submission" date="2019-04" db="EMBL/GenBank/DDBJ databases">
        <authorList>
            <person name="Embree M."/>
            <person name="Gaffney J.R."/>
        </authorList>
    </citation>
    <scope>NUCLEOTIDE SEQUENCE [LARGE SCALE GENOMIC DNA]</scope>
    <source>
        <strain evidence="4 5">JE7A12</strain>
    </source>
</reference>
<dbReference type="EMBL" id="CP039381">
    <property type="protein sequence ID" value="QCT06966.1"/>
    <property type="molecule type" value="Genomic_DNA"/>
</dbReference>
<protein>
    <recommendedName>
        <fullName evidence="3">UPF0122 protein E5Z56_06135</fullName>
    </recommendedName>
</protein>
<dbReference type="PANTHER" id="PTHR40083:SF1">
    <property type="entry name" value="UPF0122 PROTEIN YLXM"/>
    <property type="match status" value="1"/>
</dbReference>
<dbReference type="OrthoDB" id="6392at2"/>